<accession>A0A6P8NIW2</accession>
<dbReference type="InterPro" id="IPR001124">
    <property type="entry name" value="Lipid-bd_serum_glycop_C"/>
</dbReference>
<dbReference type="GeneID" id="117345637"/>
<dbReference type="GO" id="GO:0008289">
    <property type="term" value="F:lipid binding"/>
    <property type="evidence" value="ECO:0007669"/>
    <property type="project" value="InterPro"/>
</dbReference>
<dbReference type="SUPFAM" id="SSF55394">
    <property type="entry name" value="Bactericidal permeability-increasing protein, BPI"/>
    <property type="match status" value="2"/>
</dbReference>
<dbReference type="Gene3D" id="3.15.20.10">
    <property type="entry name" value="Bactericidal permeability-increasing protein, domain 2"/>
    <property type="match status" value="1"/>
</dbReference>
<feature type="region of interest" description="Disordered" evidence="1">
    <location>
        <begin position="1"/>
        <end position="40"/>
    </location>
</feature>
<dbReference type="SMART" id="SM00329">
    <property type="entry name" value="BPI2"/>
    <property type="match status" value="1"/>
</dbReference>
<keyword evidence="3" id="KW-1185">Reference proteome</keyword>
<dbReference type="FunCoup" id="A0A6P8NIW2">
    <property type="interactions" value="2"/>
</dbReference>
<reference evidence="4" key="1">
    <citation type="submission" date="2025-08" db="UniProtKB">
        <authorList>
            <consortium name="RefSeq"/>
        </authorList>
    </citation>
    <scope>IDENTIFICATION</scope>
</reference>
<evidence type="ECO:0000259" key="2">
    <source>
        <dbReference type="SMART" id="SM00329"/>
    </source>
</evidence>
<dbReference type="KEGG" id="gsh:117345637"/>
<dbReference type="InterPro" id="IPR051660">
    <property type="entry name" value="BPI_fold-BPI/LBP"/>
</dbReference>
<feature type="region of interest" description="Disordered" evidence="1">
    <location>
        <begin position="56"/>
        <end position="77"/>
    </location>
</feature>
<evidence type="ECO:0000313" key="3">
    <source>
        <dbReference type="Proteomes" id="UP000515159"/>
    </source>
</evidence>
<dbReference type="InParanoid" id="A0A6P8NIW2"/>
<feature type="domain" description="Lipid-binding serum glycoprotein C-terminal" evidence="2">
    <location>
        <begin position="262"/>
        <end position="460"/>
    </location>
</feature>
<name>A0A6P8NIW2_GEOSA</name>
<dbReference type="PANTHER" id="PTHR46019:SF2">
    <property type="entry name" value="BPI FOLD-CONTAINING FAMILY B MEMBER 6"/>
    <property type="match status" value="1"/>
</dbReference>
<dbReference type="Gene3D" id="3.15.10.10">
    <property type="entry name" value="Bactericidal permeability-increasing protein, domain 1"/>
    <property type="match status" value="1"/>
</dbReference>
<sequence length="465" mass="50672">METNQWMKKKRKTDIHLETPTQEGSLQWRPSQPVETDGKSLLSGVKDSLLSIDFSKAMAKPPPPAKKHGHQKGDPAKGMSQMKLLNLEFVEISLKLVPDVGTNMTVTTKIEVGGKSILGGNMDIKMEVNIITATRLTQGENNCPKFVCEACQTQLLKVKANVPSGVLPGVINKFLDKTLHKLLPTMLCPTVETVLKSVNEKLCTADAKYPLGSHGFIDYSISELPEVTHHFIEIHINAMVEQMEDAIHSSANSSAPMTITSKEDATMLGVSADLLNSAFAKLQEEGLFNVDITEQTLSTLGMPPSISSLSAMMPQLPSLSQSFVLKIAMKDDAKVALYLDNALLTLNGAIELWDSTATDDLQPIFVLNADIDLKCGFAIAEGKLKSMVTLDKTSLSMVSSADDSLEVSLVDEFVRTMLNDVFVPVVNEELETAISLPDMLNINFSNAKMEILENLLLFSVNTCSA</sequence>
<dbReference type="InterPro" id="IPR017943">
    <property type="entry name" value="Bactericidal_perm-incr_a/b_dom"/>
</dbReference>
<dbReference type="Pfam" id="PF02886">
    <property type="entry name" value="LBP_BPI_CETP_C"/>
    <property type="match status" value="1"/>
</dbReference>
<dbReference type="Proteomes" id="UP000515159">
    <property type="component" value="Chromosome 11"/>
</dbReference>
<dbReference type="OrthoDB" id="9623596at2759"/>
<protein>
    <submittedName>
        <fullName evidence="4">BPI fold-containing family B member 6-like isoform X1</fullName>
    </submittedName>
</protein>
<gene>
    <name evidence="4" type="primary">LOC117345637</name>
</gene>
<proteinExistence type="predicted"/>
<dbReference type="Pfam" id="PF01273">
    <property type="entry name" value="LBP_BPI_CETP"/>
    <property type="match status" value="1"/>
</dbReference>
<dbReference type="InterPro" id="IPR017942">
    <property type="entry name" value="Lipid-bd_serum_glycop_N"/>
</dbReference>
<dbReference type="PANTHER" id="PTHR46019">
    <property type="entry name" value="BPI FOLD-CONTAINING FAMILY B MEMBER 4-RELATED"/>
    <property type="match status" value="1"/>
</dbReference>
<feature type="compositionally biased region" description="Polar residues" evidence="1">
    <location>
        <begin position="19"/>
        <end position="34"/>
    </location>
</feature>
<dbReference type="AlphaFoldDB" id="A0A6P8NIW2"/>
<dbReference type="RefSeq" id="XP_033770449.1">
    <property type="nucleotide sequence ID" value="XM_033914558.1"/>
</dbReference>
<evidence type="ECO:0000313" key="4">
    <source>
        <dbReference type="RefSeq" id="XP_033770449.1"/>
    </source>
</evidence>
<organism evidence="3 4">
    <name type="scientific">Geotrypetes seraphini</name>
    <name type="common">Gaboon caecilian</name>
    <name type="synonym">Caecilia seraphini</name>
    <dbReference type="NCBI Taxonomy" id="260995"/>
    <lineage>
        <taxon>Eukaryota</taxon>
        <taxon>Metazoa</taxon>
        <taxon>Chordata</taxon>
        <taxon>Craniata</taxon>
        <taxon>Vertebrata</taxon>
        <taxon>Euteleostomi</taxon>
        <taxon>Amphibia</taxon>
        <taxon>Gymnophiona</taxon>
        <taxon>Geotrypetes</taxon>
    </lineage>
</organism>
<evidence type="ECO:0000256" key="1">
    <source>
        <dbReference type="SAM" id="MobiDB-lite"/>
    </source>
</evidence>